<dbReference type="Proteomes" id="UP000305709">
    <property type="component" value="Unassembled WGS sequence"/>
</dbReference>
<organism evidence="1 2">
    <name type="scientific">Rubellimicrobium roseum</name>
    <dbReference type="NCBI Taxonomy" id="687525"/>
    <lineage>
        <taxon>Bacteria</taxon>
        <taxon>Pseudomonadati</taxon>
        <taxon>Pseudomonadota</taxon>
        <taxon>Alphaproteobacteria</taxon>
        <taxon>Rhodobacterales</taxon>
        <taxon>Roseobacteraceae</taxon>
        <taxon>Rubellimicrobium</taxon>
    </lineage>
</organism>
<proteinExistence type="predicted"/>
<evidence type="ECO:0000313" key="1">
    <source>
        <dbReference type="EMBL" id="TNC66406.1"/>
    </source>
</evidence>
<accession>A0A5C4N6H8</accession>
<reference evidence="1 2" key="1">
    <citation type="submission" date="2019-06" db="EMBL/GenBank/DDBJ databases">
        <authorList>
            <person name="Jiang L."/>
        </authorList>
    </citation>
    <scope>NUCLEOTIDE SEQUENCE [LARGE SCALE GENOMIC DNA]</scope>
    <source>
        <strain evidence="1 2">YIM 48858</strain>
    </source>
</reference>
<dbReference type="OrthoDB" id="7779024at2"/>
<name>A0A5C4N6H8_9RHOB</name>
<gene>
    <name evidence="1" type="ORF">FHG71_16605</name>
</gene>
<dbReference type="EMBL" id="VDFV01000033">
    <property type="protein sequence ID" value="TNC66406.1"/>
    <property type="molecule type" value="Genomic_DNA"/>
</dbReference>
<sequence>MASAAPSASPRRRLTQGQRLEIARERAKGVEAKDLAARFGVSRQTIHAVVRELRDAPSFQGRGTSVLGLRVTDQEARDFEAAVGRLGLSKTEALRRLMRSAVPLLAPDDEVAARLKQLGAEINRVGGNLNQLSRACNEARLRGEPLPYTAQSHAEVRAAIAVVFEAVAQVGQLARGQRRQLDVVVAGVLQDEGGGEPA</sequence>
<keyword evidence="2" id="KW-1185">Reference proteome</keyword>
<protein>
    <submittedName>
        <fullName evidence="1">Helix-turn-helix domain-containing protein</fullName>
    </submittedName>
</protein>
<comment type="caution">
    <text evidence="1">The sequence shown here is derived from an EMBL/GenBank/DDBJ whole genome shotgun (WGS) entry which is preliminary data.</text>
</comment>
<evidence type="ECO:0000313" key="2">
    <source>
        <dbReference type="Proteomes" id="UP000305709"/>
    </source>
</evidence>
<dbReference type="AlphaFoldDB" id="A0A5C4N6H8"/>